<organism evidence="4 5">
    <name type="scientific">Entotheonella factor</name>
    <dbReference type="NCBI Taxonomy" id="1429438"/>
    <lineage>
        <taxon>Bacteria</taxon>
        <taxon>Pseudomonadati</taxon>
        <taxon>Nitrospinota/Tectimicrobiota group</taxon>
        <taxon>Candidatus Tectimicrobiota</taxon>
        <taxon>Candidatus Entotheonellia</taxon>
        <taxon>Candidatus Entotheonellales</taxon>
        <taxon>Candidatus Entotheonellaceae</taxon>
        <taxon>Candidatus Entotheonella</taxon>
    </lineage>
</organism>
<name>W4L8V0_ENTF1</name>
<dbReference type="InterPro" id="IPR036779">
    <property type="entry name" value="LysM_dom_sf"/>
</dbReference>
<evidence type="ECO:0000313" key="4">
    <source>
        <dbReference type="EMBL" id="ETW94523.1"/>
    </source>
</evidence>
<feature type="compositionally biased region" description="Basic and acidic residues" evidence="1">
    <location>
        <begin position="167"/>
        <end position="179"/>
    </location>
</feature>
<dbReference type="InterPro" id="IPR018392">
    <property type="entry name" value="LysM"/>
</dbReference>
<reference evidence="4 5" key="1">
    <citation type="journal article" date="2014" name="Nature">
        <title>An environmental bacterial taxon with a large and distinct metabolic repertoire.</title>
        <authorList>
            <person name="Wilson M.C."/>
            <person name="Mori T."/>
            <person name="Ruckert C."/>
            <person name="Uria A.R."/>
            <person name="Helf M.J."/>
            <person name="Takada K."/>
            <person name="Gernert C."/>
            <person name="Steffens U.A."/>
            <person name="Heycke N."/>
            <person name="Schmitt S."/>
            <person name="Rinke C."/>
            <person name="Helfrich E.J."/>
            <person name="Brachmann A.O."/>
            <person name="Gurgui C."/>
            <person name="Wakimoto T."/>
            <person name="Kracht M."/>
            <person name="Crusemann M."/>
            <person name="Hentschel U."/>
            <person name="Abe I."/>
            <person name="Matsunaga S."/>
            <person name="Kalinowski J."/>
            <person name="Takeyama H."/>
            <person name="Piel J."/>
        </authorList>
    </citation>
    <scope>NUCLEOTIDE SEQUENCE [LARGE SCALE GENOMIC DNA]</scope>
    <source>
        <strain evidence="5">TSY1</strain>
    </source>
</reference>
<evidence type="ECO:0000256" key="1">
    <source>
        <dbReference type="SAM" id="MobiDB-lite"/>
    </source>
</evidence>
<dbReference type="AlphaFoldDB" id="W4L8V0"/>
<feature type="transmembrane region" description="Helical" evidence="2">
    <location>
        <begin position="21"/>
        <end position="43"/>
    </location>
</feature>
<dbReference type="Gene3D" id="3.10.350.10">
    <property type="entry name" value="LysM domain"/>
    <property type="match status" value="1"/>
</dbReference>
<accession>W4L8V0</accession>
<dbReference type="PROSITE" id="PS51782">
    <property type="entry name" value="LYSM"/>
    <property type="match status" value="1"/>
</dbReference>
<dbReference type="Pfam" id="PF01476">
    <property type="entry name" value="LysM"/>
    <property type="match status" value="1"/>
</dbReference>
<keyword evidence="2" id="KW-0472">Membrane</keyword>
<evidence type="ECO:0000313" key="5">
    <source>
        <dbReference type="Proteomes" id="UP000019141"/>
    </source>
</evidence>
<dbReference type="SMART" id="SM00257">
    <property type="entry name" value="LysM"/>
    <property type="match status" value="1"/>
</dbReference>
<feature type="domain" description="LysM" evidence="3">
    <location>
        <begin position="369"/>
        <end position="414"/>
    </location>
</feature>
<dbReference type="HOGENOM" id="CLU_796159_0_0_7"/>
<gene>
    <name evidence="4" type="ORF">ETSY1_34475</name>
</gene>
<sequence>MRAPCTIANSVSQDSLRRFSLFKWVLLGLMSLLLAILLSPYGWHSNAGIGQAVLDTSSVALTTLQFDELTPVDAGEGLMGTVSLAGSGQPGSIVALLQDGVTFGGTMIDETGNWSYHGLIRLLPGQHHFQARMVGTDQTAMSQSNLISVLIPDVKASAQTSLQVDPIELKPEDHERETVESQLQTDGRHPSTLVDAVTGQEKKSPTVGETVVGDRKMRDVGHETAGSKPQTNGRRQVAIDRNSPTSDVERGKDALAILGTNRDATGNPLPGFFGRANPNTTLEIVKGQTVLGRIQVRADGTWRCKCKLPPGDHILRVRELGRPDVISQPKILTVSNLAPPMILPQASVIRPVRPVSCPDALPSGEIRGDLYVVGRCETLMYIARRLGTDLSSLISYNPQVSDVNRIYAGQILNIPTTAACLTEDA</sequence>
<dbReference type="Proteomes" id="UP000019141">
    <property type="component" value="Unassembled WGS sequence"/>
</dbReference>
<dbReference type="EMBL" id="AZHW01001055">
    <property type="protein sequence ID" value="ETW94523.1"/>
    <property type="molecule type" value="Genomic_DNA"/>
</dbReference>
<feature type="compositionally biased region" description="Basic and acidic residues" evidence="1">
    <location>
        <begin position="212"/>
        <end position="222"/>
    </location>
</feature>
<evidence type="ECO:0000259" key="3">
    <source>
        <dbReference type="PROSITE" id="PS51782"/>
    </source>
</evidence>
<keyword evidence="5" id="KW-1185">Reference proteome</keyword>
<keyword evidence="2" id="KW-0812">Transmembrane</keyword>
<comment type="caution">
    <text evidence="4">The sequence shown here is derived from an EMBL/GenBank/DDBJ whole genome shotgun (WGS) entry which is preliminary data.</text>
</comment>
<dbReference type="CDD" id="cd00118">
    <property type="entry name" value="LysM"/>
    <property type="match status" value="1"/>
</dbReference>
<evidence type="ECO:0000256" key="2">
    <source>
        <dbReference type="SAM" id="Phobius"/>
    </source>
</evidence>
<protein>
    <recommendedName>
        <fullName evidence="3">LysM domain-containing protein</fullName>
    </recommendedName>
</protein>
<dbReference type="SUPFAM" id="SSF54106">
    <property type="entry name" value="LysM domain"/>
    <property type="match status" value="1"/>
</dbReference>
<keyword evidence="2" id="KW-1133">Transmembrane helix</keyword>
<proteinExistence type="predicted"/>
<feature type="region of interest" description="Disordered" evidence="1">
    <location>
        <begin position="165"/>
        <end position="249"/>
    </location>
</feature>